<dbReference type="RefSeq" id="WP_111597966.1">
    <property type="nucleotide sequence ID" value="NZ_QLLL01000004.1"/>
</dbReference>
<dbReference type="EMBL" id="QLLL01000004">
    <property type="protein sequence ID" value="RAJ05372.1"/>
    <property type="molecule type" value="Genomic_DNA"/>
</dbReference>
<dbReference type="PROSITE" id="PS51257">
    <property type="entry name" value="PROKAR_LIPOPROTEIN"/>
    <property type="match status" value="1"/>
</dbReference>
<evidence type="ECO:0008006" key="3">
    <source>
        <dbReference type="Google" id="ProtNLM"/>
    </source>
</evidence>
<reference evidence="1 2" key="1">
    <citation type="submission" date="2018-06" db="EMBL/GenBank/DDBJ databases">
        <title>Genomic Encyclopedia of Archaeal and Bacterial Type Strains, Phase II (KMG-II): from individual species to whole genera.</title>
        <authorList>
            <person name="Goeker M."/>
        </authorList>
    </citation>
    <scope>NUCLEOTIDE SEQUENCE [LARGE SCALE GENOMIC DNA]</scope>
    <source>
        <strain evidence="1 2">DSM 23857</strain>
    </source>
</reference>
<sequence length="309" mass="32887">MKKSIFNTLVLCGTIAFSACQKESLQTTNDLAQQKAIVPSKVGTVRAATLLSSPLISTVYSYLPAPGQFINEASFGTPTAAAGLVGSTSNIVSLGGYGGYVVFGFDHSVTNGTGADIGIYGNPLGPTYQWSEPGIVMVSQDTNNNGIPDDTWYELAGSQYSAASTIKNYKITYYNPGTIATNVLWRDNQGATGYVYANAYHTSNNYYPTFAPNLDSISFTGTKVANTLVTGTIITNPGYAWGYADNYATDHTTYGYNTFDISWAVNSAGTSVSLTHIDFVKVYTAQNCAAGPMLGEISTEIKGARDLHL</sequence>
<dbReference type="OrthoDB" id="975810at2"/>
<comment type="caution">
    <text evidence="1">The sequence shown here is derived from an EMBL/GenBank/DDBJ whole genome shotgun (WGS) entry which is preliminary data.</text>
</comment>
<dbReference type="AlphaFoldDB" id="A0A327QNZ3"/>
<proteinExistence type="predicted"/>
<name>A0A327QNZ3_9BACT</name>
<protein>
    <recommendedName>
        <fullName evidence="3">PKD domain-containing protein</fullName>
    </recommendedName>
</protein>
<accession>A0A327QNZ3</accession>
<evidence type="ECO:0000313" key="2">
    <source>
        <dbReference type="Proteomes" id="UP000249547"/>
    </source>
</evidence>
<organism evidence="1 2">
    <name type="scientific">Chitinophaga skermanii</name>
    <dbReference type="NCBI Taxonomy" id="331697"/>
    <lineage>
        <taxon>Bacteria</taxon>
        <taxon>Pseudomonadati</taxon>
        <taxon>Bacteroidota</taxon>
        <taxon>Chitinophagia</taxon>
        <taxon>Chitinophagales</taxon>
        <taxon>Chitinophagaceae</taxon>
        <taxon>Chitinophaga</taxon>
    </lineage>
</organism>
<evidence type="ECO:0000313" key="1">
    <source>
        <dbReference type="EMBL" id="RAJ05372.1"/>
    </source>
</evidence>
<gene>
    <name evidence="1" type="ORF">LX64_02530</name>
</gene>
<keyword evidence="2" id="KW-1185">Reference proteome</keyword>
<dbReference type="Proteomes" id="UP000249547">
    <property type="component" value="Unassembled WGS sequence"/>
</dbReference>